<organism evidence="3 4">
    <name type="scientific">Rubroshorea leprosula</name>
    <dbReference type="NCBI Taxonomy" id="152421"/>
    <lineage>
        <taxon>Eukaryota</taxon>
        <taxon>Viridiplantae</taxon>
        <taxon>Streptophyta</taxon>
        <taxon>Embryophyta</taxon>
        <taxon>Tracheophyta</taxon>
        <taxon>Spermatophyta</taxon>
        <taxon>Magnoliopsida</taxon>
        <taxon>eudicotyledons</taxon>
        <taxon>Gunneridae</taxon>
        <taxon>Pentapetalae</taxon>
        <taxon>rosids</taxon>
        <taxon>malvids</taxon>
        <taxon>Malvales</taxon>
        <taxon>Dipterocarpaceae</taxon>
        <taxon>Rubroshorea</taxon>
    </lineage>
</organism>
<dbReference type="Proteomes" id="UP001054252">
    <property type="component" value="Unassembled WGS sequence"/>
</dbReference>
<evidence type="ECO:0000313" key="4">
    <source>
        <dbReference type="Proteomes" id="UP001054252"/>
    </source>
</evidence>
<evidence type="ECO:0000256" key="1">
    <source>
        <dbReference type="SAM" id="Coils"/>
    </source>
</evidence>
<keyword evidence="1" id="KW-0175">Coiled coil</keyword>
<reference evidence="3 4" key="1">
    <citation type="journal article" date="2021" name="Commun. Biol.">
        <title>The genome of Shorea leprosula (Dipterocarpaceae) highlights the ecological relevance of drought in aseasonal tropical rainforests.</title>
        <authorList>
            <person name="Ng K.K.S."/>
            <person name="Kobayashi M.J."/>
            <person name="Fawcett J.A."/>
            <person name="Hatakeyama M."/>
            <person name="Paape T."/>
            <person name="Ng C.H."/>
            <person name="Ang C.C."/>
            <person name="Tnah L.H."/>
            <person name="Lee C.T."/>
            <person name="Nishiyama T."/>
            <person name="Sese J."/>
            <person name="O'Brien M.J."/>
            <person name="Copetti D."/>
            <person name="Mohd Noor M.I."/>
            <person name="Ong R.C."/>
            <person name="Putra M."/>
            <person name="Sireger I.Z."/>
            <person name="Indrioko S."/>
            <person name="Kosugi Y."/>
            <person name="Izuno A."/>
            <person name="Isagi Y."/>
            <person name="Lee S.L."/>
            <person name="Shimizu K.K."/>
        </authorList>
    </citation>
    <scope>NUCLEOTIDE SEQUENCE [LARGE SCALE GENOMIC DNA]</scope>
    <source>
        <strain evidence="3">214</strain>
    </source>
</reference>
<name>A0AAV5LA52_9ROSI</name>
<keyword evidence="4" id="KW-1185">Reference proteome</keyword>
<proteinExistence type="predicted"/>
<feature type="region of interest" description="Disordered" evidence="2">
    <location>
        <begin position="1"/>
        <end position="27"/>
    </location>
</feature>
<protein>
    <submittedName>
        <fullName evidence="3">Uncharacterized protein</fullName>
    </submittedName>
</protein>
<dbReference type="AlphaFoldDB" id="A0AAV5LA52"/>
<dbReference type="EMBL" id="BPVZ01000103">
    <property type="protein sequence ID" value="GKV33974.1"/>
    <property type="molecule type" value="Genomic_DNA"/>
</dbReference>
<evidence type="ECO:0000313" key="3">
    <source>
        <dbReference type="EMBL" id="GKV33974.1"/>
    </source>
</evidence>
<sequence>MGNPPSFPEVYTSRRQHRPKGKDQLPTYCNDEAREISEKLASEYATKEGEEGFDPTQIHGDLLMIATDGMKRGWLKGLDIHTHQHDVGVSARREPLRPPIMRHSPQVEELQQTVQSLKDELQGTQVELQGTKAELQASPVEFKASRAEFALMQASNMSLAENLQFLYQQLGMTPPFTNGATTPRTPHL</sequence>
<feature type="coiled-coil region" evidence="1">
    <location>
        <begin position="107"/>
        <end position="134"/>
    </location>
</feature>
<evidence type="ECO:0000256" key="2">
    <source>
        <dbReference type="SAM" id="MobiDB-lite"/>
    </source>
</evidence>
<comment type="caution">
    <text evidence="3">The sequence shown here is derived from an EMBL/GenBank/DDBJ whole genome shotgun (WGS) entry which is preliminary data.</text>
</comment>
<accession>A0AAV5LA52</accession>
<gene>
    <name evidence="3" type="ORF">SLEP1_g42405</name>
</gene>